<organism evidence="11 12">
    <name type="scientific">Thiorhodovibrio winogradskyi</name>
    <dbReference type="NCBI Taxonomy" id="77007"/>
    <lineage>
        <taxon>Bacteria</taxon>
        <taxon>Pseudomonadati</taxon>
        <taxon>Pseudomonadota</taxon>
        <taxon>Gammaproteobacteria</taxon>
        <taxon>Chromatiales</taxon>
        <taxon>Chromatiaceae</taxon>
        <taxon>Thiorhodovibrio</taxon>
    </lineage>
</organism>
<keyword evidence="6" id="KW-0249">Electron transport</keyword>
<dbReference type="PANTHER" id="PTHR33751:SF9">
    <property type="entry name" value="CYTOCHROME C4"/>
    <property type="match status" value="1"/>
</dbReference>
<evidence type="ECO:0000256" key="8">
    <source>
        <dbReference type="PROSITE-ProRule" id="PRU00433"/>
    </source>
</evidence>
<evidence type="ECO:0000256" key="1">
    <source>
        <dbReference type="ARBA" id="ARBA00004418"/>
    </source>
</evidence>
<comment type="subcellular location">
    <subcellularLocation>
        <location evidence="1">Periplasm</location>
    </subcellularLocation>
</comment>
<evidence type="ECO:0000313" key="12">
    <source>
        <dbReference type="Proteomes" id="UP001432180"/>
    </source>
</evidence>
<evidence type="ECO:0000256" key="7">
    <source>
        <dbReference type="ARBA" id="ARBA00023004"/>
    </source>
</evidence>
<dbReference type="PANTHER" id="PTHR33751">
    <property type="entry name" value="CBB3-TYPE CYTOCHROME C OXIDASE SUBUNIT FIXP"/>
    <property type="match status" value="1"/>
</dbReference>
<dbReference type="PIRSF" id="PIRSF000005">
    <property type="entry name" value="Cytochrome_c4"/>
    <property type="match status" value="1"/>
</dbReference>
<evidence type="ECO:0000313" key="11">
    <source>
        <dbReference type="EMBL" id="WPL19808.1"/>
    </source>
</evidence>
<feature type="domain" description="Cytochrome c" evidence="10">
    <location>
        <begin position="31"/>
        <end position="109"/>
    </location>
</feature>
<accession>A0ABZ0SFK8</accession>
<evidence type="ECO:0000256" key="4">
    <source>
        <dbReference type="ARBA" id="ARBA00022723"/>
    </source>
</evidence>
<dbReference type="PROSITE" id="PS51007">
    <property type="entry name" value="CYTC"/>
    <property type="match status" value="1"/>
</dbReference>
<name>A0ABZ0SFK8_9GAMM</name>
<sequence>MTQQPPTRALIGVALALGLGSGTAALAEDAAETASGTMLADTCAGCHGTHGNSQGPATPSIAAMDPIVFVETMQYFRDDETYSTVMGRIARGYNDEELEKMAEYFHQQEFVPAKQDFNQDLVELGADLHERYCEKCHIEGGKAVPEEEDYYILAGQWTPYLKYAMTDFDEERREIPKKMKSKLEEMLETNGDDSLAALWAYYASQQ</sequence>
<evidence type="ECO:0000259" key="10">
    <source>
        <dbReference type="PROSITE" id="PS51007"/>
    </source>
</evidence>
<dbReference type="RefSeq" id="WP_328985557.1">
    <property type="nucleotide sequence ID" value="NZ_CP121472.1"/>
</dbReference>
<dbReference type="EMBL" id="CP121472">
    <property type="protein sequence ID" value="WPL19808.1"/>
    <property type="molecule type" value="Genomic_DNA"/>
</dbReference>
<gene>
    <name evidence="11" type="primary">fccA_2</name>
    <name evidence="11" type="ORF">Thiowin_04953</name>
</gene>
<dbReference type="Gene3D" id="1.10.760.10">
    <property type="entry name" value="Cytochrome c-like domain"/>
    <property type="match status" value="2"/>
</dbReference>
<dbReference type="InterPro" id="IPR024167">
    <property type="entry name" value="Cytochrome_c4-like"/>
</dbReference>
<keyword evidence="3 8" id="KW-0349">Heme</keyword>
<keyword evidence="2" id="KW-0813">Transport</keyword>
<proteinExistence type="predicted"/>
<reference evidence="11 12" key="1">
    <citation type="journal article" date="2023" name="Microorganisms">
        <title>Thiorhodovibrio frisius and Trv. litoralis spp. nov., Two Novel Members from a Clade of Fastidious Purple Sulfur Bacteria That Exhibit Unique Red-Shifted Light-Harvesting Capabilities.</title>
        <authorList>
            <person name="Methner A."/>
            <person name="Kuzyk S.B."/>
            <person name="Petersen J."/>
            <person name="Bauer S."/>
            <person name="Brinkmann H."/>
            <person name="Sichau K."/>
            <person name="Wanner G."/>
            <person name="Wolf J."/>
            <person name="Neumann-Schaal M."/>
            <person name="Henke P."/>
            <person name="Tank M."/>
            <person name="Sproer C."/>
            <person name="Bunk B."/>
            <person name="Overmann J."/>
        </authorList>
    </citation>
    <scope>NUCLEOTIDE SEQUENCE [LARGE SCALE GENOMIC DNA]</scope>
    <source>
        <strain evidence="11 12">DSM 6702</strain>
    </source>
</reference>
<keyword evidence="9" id="KW-0732">Signal</keyword>
<keyword evidence="5" id="KW-0574">Periplasm</keyword>
<keyword evidence="7 8" id="KW-0408">Iron</keyword>
<evidence type="ECO:0000256" key="5">
    <source>
        <dbReference type="ARBA" id="ARBA00022764"/>
    </source>
</evidence>
<evidence type="ECO:0000256" key="9">
    <source>
        <dbReference type="SAM" id="SignalP"/>
    </source>
</evidence>
<evidence type="ECO:0000256" key="3">
    <source>
        <dbReference type="ARBA" id="ARBA00022617"/>
    </source>
</evidence>
<dbReference type="Proteomes" id="UP001432180">
    <property type="component" value="Chromosome"/>
</dbReference>
<keyword evidence="4 8" id="KW-0479">Metal-binding</keyword>
<feature type="signal peptide" evidence="9">
    <location>
        <begin position="1"/>
        <end position="27"/>
    </location>
</feature>
<evidence type="ECO:0000256" key="2">
    <source>
        <dbReference type="ARBA" id="ARBA00022448"/>
    </source>
</evidence>
<dbReference type="InterPro" id="IPR036909">
    <property type="entry name" value="Cyt_c-like_dom_sf"/>
</dbReference>
<keyword evidence="12" id="KW-1185">Reference proteome</keyword>
<feature type="chain" id="PRO_5045348479" evidence="9">
    <location>
        <begin position="28"/>
        <end position="206"/>
    </location>
</feature>
<evidence type="ECO:0000256" key="6">
    <source>
        <dbReference type="ARBA" id="ARBA00022982"/>
    </source>
</evidence>
<dbReference type="SUPFAM" id="SSF46626">
    <property type="entry name" value="Cytochrome c"/>
    <property type="match status" value="2"/>
</dbReference>
<protein>
    <submittedName>
        <fullName evidence="11">Flavocytochrome c cytochrome subunit</fullName>
    </submittedName>
</protein>
<dbReference type="InterPro" id="IPR009056">
    <property type="entry name" value="Cyt_c-like_dom"/>
</dbReference>
<dbReference type="InterPro" id="IPR050597">
    <property type="entry name" value="Cytochrome_c_Oxidase_Subunit"/>
</dbReference>